<evidence type="ECO:0000256" key="4">
    <source>
        <dbReference type="ARBA" id="ARBA00022807"/>
    </source>
</evidence>
<dbReference type="Gene3D" id="3.40.630.20">
    <property type="entry name" value="Peptidase C15, pyroglutamyl peptidase I-like"/>
    <property type="match status" value="1"/>
</dbReference>
<evidence type="ECO:0000313" key="6">
    <source>
        <dbReference type="Proteomes" id="UP000001037"/>
    </source>
</evidence>
<keyword evidence="4" id="KW-0788">Thiol protease</keyword>
<evidence type="ECO:0000256" key="2">
    <source>
        <dbReference type="ARBA" id="ARBA00022670"/>
    </source>
</evidence>
<dbReference type="STRING" id="694429.Pyrfu_1389"/>
<dbReference type="Pfam" id="PF01470">
    <property type="entry name" value="Peptidase_C15"/>
    <property type="match status" value="1"/>
</dbReference>
<sequence length="208" mass="22827">MSAICLVTGFAHFGTNVVYEPNPSGEIAEELNGKSVGGCRIHGIVLPVEFPRASEMLVRLLEELDPALVVSMGLYSPGGSHVRVEVAAVNAYWDGSRLRKVVDDAPLGEPIRIPVDPVHVARVLNETGLRARPSASIGLYLCNVVAYLVYRWGWRKGRPSVFLHLPWSTRLEERLRERREGVPVWLLREGVERLIAALGAGKNGNTSA</sequence>
<dbReference type="Proteomes" id="UP000001037">
    <property type="component" value="Chromosome"/>
</dbReference>
<dbReference type="KEGG" id="pfm:Pyrfu_1389"/>
<dbReference type="EMBL" id="CP002838">
    <property type="protein sequence ID" value="AEM39247.1"/>
    <property type="molecule type" value="Genomic_DNA"/>
</dbReference>
<dbReference type="eggNOG" id="arCOG05850">
    <property type="taxonomic scope" value="Archaea"/>
</dbReference>
<comment type="similarity">
    <text evidence="1">Belongs to the peptidase C15 family.</text>
</comment>
<proteinExistence type="inferred from homology"/>
<dbReference type="InterPro" id="IPR016125">
    <property type="entry name" value="Peptidase_C15-like"/>
</dbReference>
<evidence type="ECO:0000256" key="3">
    <source>
        <dbReference type="ARBA" id="ARBA00022801"/>
    </source>
</evidence>
<dbReference type="GO" id="GO:0006508">
    <property type="term" value="P:proteolysis"/>
    <property type="evidence" value="ECO:0007669"/>
    <property type="project" value="UniProtKB-KW"/>
</dbReference>
<evidence type="ECO:0000256" key="1">
    <source>
        <dbReference type="ARBA" id="ARBA00006641"/>
    </source>
</evidence>
<dbReference type="GeneID" id="11138574"/>
<name>G0EGU9_PYRF1</name>
<evidence type="ECO:0000313" key="5">
    <source>
        <dbReference type="EMBL" id="AEM39247.1"/>
    </source>
</evidence>
<organism evidence="5 6">
    <name type="scientific">Pyrolobus fumarii (strain DSM 11204 / 1A)</name>
    <dbReference type="NCBI Taxonomy" id="694429"/>
    <lineage>
        <taxon>Archaea</taxon>
        <taxon>Thermoproteota</taxon>
        <taxon>Thermoprotei</taxon>
        <taxon>Desulfurococcales</taxon>
        <taxon>Pyrodictiaceae</taxon>
        <taxon>Pyrolobus</taxon>
    </lineage>
</organism>
<keyword evidence="2" id="KW-0645">Protease</keyword>
<dbReference type="AlphaFoldDB" id="G0EGU9"/>
<dbReference type="SUPFAM" id="SSF53182">
    <property type="entry name" value="Pyrrolidone carboxyl peptidase (pyroglutamate aminopeptidase)"/>
    <property type="match status" value="1"/>
</dbReference>
<dbReference type="InterPro" id="IPR036440">
    <property type="entry name" value="Peptidase_C15-like_sf"/>
</dbReference>
<dbReference type="OrthoDB" id="21368at2157"/>
<reference evidence="5 6" key="1">
    <citation type="journal article" date="2011" name="Stand. Genomic Sci.">
        <title>Complete genome sequence of the hyperthermophilic chemolithoautotroph Pyrolobus fumarii type strain (1A).</title>
        <authorList>
            <person name="Anderson I."/>
            <person name="Goker M."/>
            <person name="Nolan M."/>
            <person name="Lucas S."/>
            <person name="Hammon N."/>
            <person name="Deshpande S."/>
            <person name="Cheng J.F."/>
            <person name="Tapia R."/>
            <person name="Han C."/>
            <person name="Goodwin L."/>
            <person name="Pitluck S."/>
            <person name="Huntemann M."/>
            <person name="Liolios K."/>
            <person name="Ivanova N."/>
            <person name="Pagani I."/>
            <person name="Mavromatis K."/>
            <person name="Ovchinikova G."/>
            <person name="Pati A."/>
            <person name="Chen A."/>
            <person name="Palaniappan K."/>
            <person name="Land M."/>
            <person name="Hauser L."/>
            <person name="Brambilla E.M."/>
            <person name="Huber H."/>
            <person name="Yasawong M."/>
            <person name="Rohde M."/>
            <person name="Spring S."/>
            <person name="Abt B."/>
            <person name="Sikorski J."/>
            <person name="Wirth R."/>
            <person name="Detter J.C."/>
            <person name="Woyke T."/>
            <person name="Bristow J."/>
            <person name="Eisen J.A."/>
            <person name="Markowitz V."/>
            <person name="Hugenholtz P."/>
            <person name="Kyrpides N.C."/>
            <person name="Klenk H.P."/>
            <person name="Lapidus A."/>
        </authorList>
    </citation>
    <scope>NUCLEOTIDE SEQUENCE [LARGE SCALE GENOMIC DNA]</scope>
    <source>
        <strain evidence="6">DSM 11204 / 1A</strain>
    </source>
</reference>
<gene>
    <name evidence="5" type="ordered locus">Pyrfu_1389</name>
</gene>
<protein>
    <submittedName>
        <fullName evidence="5">Peptidase C15 pyroglutamyl peptidase I</fullName>
    </submittedName>
</protein>
<accession>G0EGU9</accession>
<keyword evidence="3" id="KW-0378">Hydrolase</keyword>
<dbReference type="InParanoid" id="G0EGU9"/>
<keyword evidence="6" id="KW-1185">Reference proteome</keyword>
<dbReference type="MEROPS" id="C15.001"/>
<dbReference type="RefSeq" id="WP_014026924.1">
    <property type="nucleotide sequence ID" value="NC_015931.1"/>
</dbReference>
<dbReference type="GO" id="GO:0008234">
    <property type="term" value="F:cysteine-type peptidase activity"/>
    <property type="evidence" value="ECO:0007669"/>
    <property type="project" value="UniProtKB-KW"/>
</dbReference>
<dbReference type="FunCoup" id="G0EGU9">
    <property type="interactions" value="21"/>
</dbReference>
<dbReference type="HOGENOM" id="CLU_043960_4_2_2"/>